<evidence type="ECO:0000259" key="1">
    <source>
        <dbReference type="Pfam" id="PF04248"/>
    </source>
</evidence>
<evidence type="ECO:0000313" key="3">
    <source>
        <dbReference type="Proteomes" id="UP001589748"/>
    </source>
</evidence>
<dbReference type="Pfam" id="PF04248">
    <property type="entry name" value="NTP_transf_9"/>
    <property type="match status" value="1"/>
</dbReference>
<reference evidence="2 3" key="1">
    <citation type="submission" date="2024-09" db="EMBL/GenBank/DDBJ databases">
        <authorList>
            <person name="Sun Q."/>
            <person name="Mori K."/>
        </authorList>
    </citation>
    <scope>NUCLEOTIDE SEQUENCE [LARGE SCALE GENOMIC DNA]</scope>
    <source>
        <strain evidence="2 3">TISTR 1856</strain>
    </source>
</reference>
<dbReference type="PANTHER" id="PTHR43058">
    <property type="entry name" value="SLR0655 PROTEIN"/>
    <property type="match status" value="1"/>
</dbReference>
<gene>
    <name evidence="2" type="ORF">ACFFVI_05575</name>
</gene>
<dbReference type="PANTHER" id="PTHR43058:SF1">
    <property type="entry name" value="DUF427 DOMAIN-CONTAINING PROTEIN"/>
    <property type="match status" value="1"/>
</dbReference>
<accession>A0ABV5LQR6</accession>
<dbReference type="InterPro" id="IPR038694">
    <property type="entry name" value="DUF427_sf"/>
</dbReference>
<dbReference type="InterPro" id="IPR007361">
    <property type="entry name" value="DUF427"/>
</dbReference>
<sequence>MRPVHREPCGPGQESVWDYPRPPRVEVARRRVRVADRDGTLLGEAPAGSGRAWRVLETSHPPTYYLARSVVDPRRVRANDDRSWCEFKGEAVYHDVLDAQGRVLLPSAAWTYPLPHADYAPLAGAFAFYPGRLVCHLDDELVRPQAGGFYGGWITDDVVGPFKGEHGTHGW</sequence>
<organism evidence="2 3">
    <name type="scientific">Kineococcus gynurae</name>
    <dbReference type="NCBI Taxonomy" id="452979"/>
    <lineage>
        <taxon>Bacteria</taxon>
        <taxon>Bacillati</taxon>
        <taxon>Actinomycetota</taxon>
        <taxon>Actinomycetes</taxon>
        <taxon>Kineosporiales</taxon>
        <taxon>Kineosporiaceae</taxon>
        <taxon>Kineococcus</taxon>
    </lineage>
</organism>
<dbReference type="Proteomes" id="UP001589748">
    <property type="component" value="Unassembled WGS sequence"/>
</dbReference>
<evidence type="ECO:0000313" key="2">
    <source>
        <dbReference type="EMBL" id="MFB9376431.1"/>
    </source>
</evidence>
<name>A0ABV5LQR6_9ACTN</name>
<dbReference type="RefSeq" id="WP_380138350.1">
    <property type="nucleotide sequence ID" value="NZ_JBHLUI010000009.1"/>
</dbReference>
<dbReference type="Gene3D" id="2.170.150.40">
    <property type="entry name" value="Domain of unknown function (DUF427)"/>
    <property type="match status" value="1"/>
</dbReference>
<proteinExistence type="predicted"/>
<feature type="domain" description="DUF427" evidence="1">
    <location>
        <begin position="45"/>
        <end position="130"/>
    </location>
</feature>
<protein>
    <submittedName>
        <fullName evidence="2">DUF427 domain-containing protein</fullName>
    </submittedName>
</protein>
<comment type="caution">
    <text evidence="2">The sequence shown here is derived from an EMBL/GenBank/DDBJ whole genome shotgun (WGS) entry which is preliminary data.</text>
</comment>
<dbReference type="EMBL" id="JBHMDM010000003">
    <property type="protein sequence ID" value="MFB9376431.1"/>
    <property type="molecule type" value="Genomic_DNA"/>
</dbReference>
<keyword evidence="3" id="KW-1185">Reference proteome</keyword>